<evidence type="ECO:0000313" key="2">
    <source>
        <dbReference type="Proteomes" id="UP000538292"/>
    </source>
</evidence>
<gene>
    <name evidence="1" type="ORF">H2C83_01625</name>
</gene>
<name>A0A7W1XQ07_9BACL</name>
<accession>A0A7W1XQ07</accession>
<proteinExistence type="predicted"/>
<keyword evidence="2" id="KW-1185">Reference proteome</keyword>
<dbReference type="Proteomes" id="UP000538292">
    <property type="component" value="Unassembled WGS sequence"/>
</dbReference>
<reference evidence="1 2" key="1">
    <citation type="submission" date="2020-07" db="EMBL/GenBank/DDBJ databases">
        <title>Thermoactinomyces phylogeny.</title>
        <authorList>
            <person name="Dunlap C."/>
        </authorList>
    </citation>
    <scope>NUCLEOTIDE SEQUENCE [LARGE SCALE GENOMIC DNA]</scope>
    <source>
        <strain evidence="1 2">AMNI-1</strain>
    </source>
</reference>
<evidence type="ECO:0000313" key="1">
    <source>
        <dbReference type="EMBL" id="MBA4601046.1"/>
    </source>
</evidence>
<dbReference type="RefSeq" id="WP_181737123.1">
    <property type="nucleotide sequence ID" value="NZ_JACEOL010000003.1"/>
</dbReference>
<comment type="caution">
    <text evidence="1">The sequence shown here is derived from an EMBL/GenBank/DDBJ whole genome shotgun (WGS) entry which is preliminary data.</text>
</comment>
<dbReference type="EMBL" id="JACEOL010000003">
    <property type="protein sequence ID" value="MBA4601046.1"/>
    <property type="molecule type" value="Genomic_DNA"/>
</dbReference>
<protein>
    <submittedName>
        <fullName evidence="1">Uncharacterized protein</fullName>
    </submittedName>
</protein>
<organism evidence="1 2">
    <name type="scientific">Thermoactinomyces mirandus</name>
    <dbReference type="NCBI Taxonomy" id="2756294"/>
    <lineage>
        <taxon>Bacteria</taxon>
        <taxon>Bacillati</taxon>
        <taxon>Bacillota</taxon>
        <taxon>Bacilli</taxon>
        <taxon>Bacillales</taxon>
        <taxon>Thermoactinomycetaceae</taxon>
        <taxon>Thermoactinomyces</taxon>
    </lineage>
</organism>
<sequence>MKLQVEGQANQIEPFLRELDYCSNLVFKKHENFMGSLQPDDKLTVTCYIDPGSHPKRRLRIAQLLCRDGTEILIPLLDVMEVEMTSGTRLITGRSYDIFADNKKREP</sequence>
<dbReference type="AlphaFoldDB" id="A0A7W1XQ07"/>